<sequence>MYSLQAEEVENVRVVTRVRPLSTQELEKKCRSVVNVDSQNNAIFVSNPSITQRSIPKCFNFDVVFPPDSKQMDVYNEIARPIVDKVLAGYNGTILAYGQTGTGKTFTMEGFNAEPELRGIIPNSFAHIFGHIAKARDDTKFLVRVSYFEIYNEEIHDLLSKKSQNLEIKERPDVGVYVKDLSTFIVNNAEDMERIMTTGNRRRISAATAMNVSSSRSHAIFSITVETSKLGVDGKQRVKVGKLHLVDLAGSERQSKTEAVGQRLKEATKINLSLSTLGNVISALVDGKSTHIPYRNSKLTRILQESLGGNAKTVMCAAIGPADYNYDETISTLRYASRAKNIRNKAHINEDPKDALLRQFQKEIEALKKQLEESKEEEEALRPPPTITPEILSRDKMSKSIDEETEEEDMKSPEPSAHDLELLKAQSETEELKKKLENLEKKIIVGGENLLEKVETQEHLLEQAAKELEERKAREEHLTKQIKQRESEKLDAEEKYSNLNEEAMGYTRKIKKALATLTTLKEELKDICHENQREQEGLLENIRQLTKELGYLEAIEKFYIPDDHRELIEQQAHWNEDIDEWELKCVAYTGNNMRKTLPQGSTPSNFEIPPPDLSFVYKLYPSTRLHVGRVRTKSAK</sequence>
<dbReference type="AlphaFoldDB" id="A0AAN9Y8K3"/>
<evidence type="ECO:0000313" key="16">
    <source>
        <dbReference type="Proteomes" id="UP001367676"/>
    </source>
</evidence>
<keyword evidence="3 11" id="KW-0493">Microtubule</keyword>
<keyword evidence="4 10" id="KW-0547">Nucleotide-binding</keyword>
<feature type="coiled-coil region" evidence="12">
    <location>
        <begin position="422"/>
        <end position="548"/>
    </location>
</feature>
<keyword evidence="7 10" id="KW-0505">Motor protein</keyword>
<comment type="caution">
    <text evidence="15">The sequence shown here is derived from an EMBL/GenBank/DDBJ whole genome shotgun (WGS) entry which is preliminary data.</text>
</comment>
<comment type="subcellular location">
    <subcellularLocation>
        <location evidence="1">Cytoplasm</location>
        <location evidence="1">Cytoskeleton</location>
    </subcellularLocation>
</comment>
<dbReference type="InterPro" id="IPR019821">
    <property type="entry name" value="Kinesin_motor_CS"/>
</dbReference>
<dbReference type="Pfam" id="PF00225">
    <property type="entry name" value="Kinesin"/>
    <property type="match status" value="1"/>
</dbReference>
<proteinExistence type="inferred from homology"/>
<name>A0AAN9Y8K3_9HEMI</name>
<evidence type="ECO:0000256" key="2">
    <source>
        <dbReference type="ARBA" id="ARBA00022490"/>
    </source>
</evidence>
<dbReference type="FunFam" id="3.40.850.10:FF:000029">
    <property type="entry name" value="Kinesin-like protein KIF17"/>
    <property type="match status" value="1"/>
</dbReference>
<dbReference type="GO" id="GO:0007018">
    <property type="term" value="P:microtubule-based movement"/>
    <property type="evidence" value="ECO:0007669"/>
    <property type="project" value="InterPro"/>
</dbReference>
<evidence type="ECO:0000256" key="9">
    <source>
        <dbReference type="ARBA" id="ARBA00060187"/>
    </source>
</evidence>
<evidence type="ECO:0000256" key="8">
    <source>
        <dbReference type="ARBA" id="ARBA00023212"/>
    </source>
</evidence>
<comment type="function">
    <text evidence="9">Plus-end directed microtubule motor that may be used for anterograde axonal transport and could conceivably move cargos in fly neurons different than those moved by kinesin heavy chain or other plus-end directed motors.</text>
</comment>
<evidence type="ECO:0000259" key="14">
    <source>
        <dbReference type="PROSITE" id="PS50067"/>
    </source>
</evidence>
<organism evidence="15 16">
    <name type="scientific">Parthenolecanium corni</name>
    <dbReference type="NCBI Taxonomy" id="536013"/>
    <lineage>
        <taxon>Eukaryota</taxon>
        <taxon>Metazoa</taxon>
        <taxon>Ecdysozoa</taxon>
        <taxon>Arthropoda</taxon>
        <taxon>Hexapoda</taxon>
        <taxon>Insecta</taxon>
        <taxon>Pterygota</taxon>
        <taxon>Neoptera</taxon>
        <taxon>Paraneoptera</taxon>
        <taxon>Hemiptera</taxon>
        <taxon>Sternorrhyncha</taxon>
        <taxon>Coccoidea</taxon>
        <taxon>Coccidae</taxon>
        <taxon>Parthenolecanium</taxon>
    </lineage>
</organism>
<keyword evidence="8" id="KW-0206">Cytoskeleton</keyword>
<dbReference type="PROSITE" id="PS00411">
    <property type="entry name" value="KINESIN_MOTOR_1"/>
    <property type="match status" value="1"/>
</dbReference>
<dbReference type="Proteomes" id="UP001367676">
    <property type="component" value="Unassembled WGS sequence"/>
</dbReference>
<evidence type="ECO:0000313" key="15">
    <source>
        <dbReference type="EMBL" id="KAK7601475.1"/>
    </source>
</evidence>
<evidence type="ECO:0000256" key="1">
    <source>
        <dbReference type="ARBA" id="ARBA00004245"/>
    </source>
</evidence>
<dbReference type="PANTHER" id="PTHR47968:SF50">
    <property type="entry name" value="KINESIN-LIKE PROTEIN"/>
    <property type="match status" value="1"/>
</dbReference>
<evidence type="ECO:0000256" key="12">
    <source>
        <dbReference type="SAM" id="Coils"/>
    </source>
</evidence>
<gene>
    <name evidence="15" type="ORF">V9T40_008916</name>
</gene>
<keyword evidence="2" id="KW-0963">Cytoplasm</keyword>
<evidence type="ECO:0000256" key="11">
    <source>
        <dbReference type="RuleBase" id="RU000394"/>
    </source>
</evidence>
<dbReference type="Gene3D" id="3.40.850.10">
    <property type="entry name" value="Kinesin motor domain"/>
    <property type="match status" value="1"/>
</dbReference>
<feature type="domain" description="Kinesin motor" evidence="14">
    <location>
        <begin position="11"/>
        <end position="342"/>
    </location>
</feature>
<accession>A0AAN9Y8K3</accession>
<keyword evidence="6 12" id="KW-0175">Coiled coil</keyword>
<reference evidence="15 16" key="1">
    <citation type="submission" date="2024-03" db="EMBL/GenBank/DDBJ databases">
        <title>Adaptation during the transition from Ophiocordyceps entomopathogen to insect associate is accompanied by gene loss and intensified selection.</title>
        <authorList>
            <person name="Ward C.M."/>
            <person name="Onetto C.A."/>
            <person name="Borneman A.R."/>
        </authorList>
    </citation>
    <scope>NUCLEOTIDE SEQUENCE [LARGE SCALE GENOMIC DNA]</scope>
    <source>
        <strain evidence="15">AWRI1</strain>
        <tissue evidence="15">Single Adult Female</tissue>
    </source>
</reference>
<dbReference type="GO" id="GO:0005874">
    <property type="term" value="C:microtubule"/>
    <property type="evidence" value="ECO:0007669"/>
    <property type="project" value="UniProtKB-KW"/>
</dbReference>
<keyword evidence="16" id="KW-1185">Reference proteome</keyword>
<evidence type="ECO:0000256" key="13">
    <source>
        <dbReference type="SAM" id="MobiDB-lite"/>
    </source>
</evidence>
<dbReference type="GO" id="GO:0000278">
    <property type="term" value="P:mitotic cell cycle"/>
    <property type="evidence" value="ECO:0007669"/>
    <property type="project" value="TreeGrafter"/>
</dbReference>
<dbReference type="EMBL" id="JBBCAQ010000010">
    <property type="protein sequence ID" value="KAK7601475.1"/>
    <property type="molecule type" value="Genomic_DNA"/>
</dbReference>
<dbReference type="PANTHER" id="PTHR47968">
    <property type="entry name" value="CENTROMERE PROTEIN E"/>
    <property type="match status" value="1"/>
</dbReference>
<dbReference type="InterPro" id="IPR036961">
    <property type="entry name" value="Kinesin_motor_dom_sf"/>
</dbReference>
<keyword evidence="5 10" id="KW-0067">ATP-binding</keyword>
<dbReference type="SUPFAM" id="SSF52540">
    <property type="entry name" value="P-loop containing nucleoside triphosphate hydrolases"/>
    <property type="match status" value="1"/>
</dbReference>
<evidence type="ECO:0000256" key="3">
    <source>
        <dbReference type="ARBA" id="ARBA00022701"/>
    </source>
</evidence>
<dbReference type="PRINTS" id="PR00380">
    <property type="entry name" value="KINESINHEAVY"/>
</dbReference>
<dbReference type="InterPro" id="IPR001752">
    <property type="entry name" value="Kinesin_motor_dom"/>
</dbReference>
<evidence type="ECO:0000256" key="6">
    <source>
        <dbReference type="ARBA" id="ARBA00023054"/>
    </source>
</evidence>
<feature type="binding site" evidence="10">
    <location>
        <begin position="98"/>
        <end position="105"/>
    </location>
    <ligand>
        <name>ATP</name>
        <dbReference type="ChEBI" id="CHEBI:30616"/>
    </ligand>
</feature>
<feature type="region of interest" description="Disordered" evidence="13">
    <location>
        <begin position="370"/>
        <end position="417"/>
    </location>
</feature>
<dbReference type="SMART" id="SM00129">
    <property type="entry name" value="KISc"/>
    <property type="match status" value="1"/>
</dbReference>
<evidence type="ECO:0000256" key="5">
    <source>
        <dbReference type="ARBA" id="ARBA00022840"/>
    </source>
</evidence>
<dbReference type="InterPro" id="IPR027640">
    <property type="entry name" value="Kinesin-like_fam"/>
</dbReference>
<comment type="similarity">
    <text evidence="10 11">Belongs to the TRAFAC class myosin-kinesin ATPase superfamily. Kinesin family.</text>
</comment>
<dbReference type="GO" id="GO:0008017">
    <property type="term" value="F:microtubule binding"/>
    <property type="evidence" value="ECO:0007669"/>
    <property type="project" value="InterPro"/>
</dbReference>
<dbReference type="GO" id="GO:0003777">
    <property type="term" value="F:microtubule motor activity"/>
    <property type="evidence" value="ECO:0007669"/>
    <property type="project" value="InterPro"/>
</dbReference>
<evidence type="ECO:0000256" key="7">
    <source>
        <dbReference type="ARBA" id="ARBA00023175"/>
    </source>
</evidence>
<evidence type="ECO:0000256" key="4">
    <source>
        <dbReference type="ARBA" id="ARBA00022741"/>
    </source>
</evidence>
<protein>
    <recommendedName>
        <fullName evidence="11">Kinesin-like protein</fullName>
    </recommendedName>
</protein>
<dbReference type="InterPro" id="IPR027417">
    <property type="entry name" value="P-loop_NTPase"/>
</dbReference>
<dbReference type="GO" id="GO:0005524">
    <property type="term" value="F:ATP binding"/>
    <property type="evidence" value="ECO:0007669"/>
    <property type="project" value="UniProtKB-UniRule"/>
</dbReference>
<feature type="compositionally biased region" description="Basic and acidic residues" evidence="13">
    <location>
        <begin position="392"/>
        <end position="402"/>
    </location>
</feature>
<dbReference type="PROSITE" id="PS50067">
    <property type="entry name" value="KINESIN_MOTOR_2"/>
    <property type="match status" value="1"/>
</dbReference>
<evidence type="ECO:0000256" key="10">
    <source>
        <dbReference type="PROSITE-ProRule" id="PRU00283"/>
    </source>
</evidence>